<reference evidence="2 3" key="1">
    <citation type="submission" date="2014-06" db="EMBL/GenBank/DDBJ databases">
        <title>Functional and comparative genomic analyses of the Drosophila gut microbiota identify candidate symbiosis factors.</title>
        <authorList>
            <person name="Newell P.D."/>
            <person name="Chaston J.M."/>
            <person name="Douglas A.E."/>
        </authorList>
    </citation>
    <scope>NUCLEOTIDE SEQUENCE [LARGE SCALE GENOMIC DNA]</scope>
    <source>
        <strain evidence="2 3">DmCS_006</strain>
    </source>
</reference>
<dbReference type="RefSeq" id="WP_035381450.1">
    <property type="nucleotide sequence ID" value="NZ_JAUYUW010000001.1"/>
</dbReference>
<dbReference type="EMBL" id="JOKM01000093">
    <property type="protein sequence ID" value="KGB21918.1"/>
    <property type="molecule type" value="Genomic_DNA"/>
</dbReference>
<dbReference type="STRING" id="104102.AtDm6_2684"/>
<organism evidence="2 3">
    <name type="scientific">Acetobacter tropicalis</name>
    <dbReference type="NCBI Taxonomy" id="104102"/>
    <lineage>
        <taxon>Bacteria</taxon>
        <taxon>Pseudomonadati</taxon>
        <taxon>Pseudomonadota</taxon>
        <taxon>Alphaproteobacteria</taxon>
        <taxon>Acetobacterales</taxon>
        <taxon>Acetobacteraceae</taxon>
        <taxon>Acetobacter</taxon>
    </lineage>
</organism>
<feature type="domain" description="Antitoxin SocA-like Panacea" evidence="1">
    <location>
        <begin position="34"/>
        <end position="138"/>
    </location>
</feature>
<dbReference type="Pfam" id="PF13274">
    <property type="entry name" value="SocA_Panacea"/>
    <property type="match status" value="1"/>
</dbReference>
<dbReference type="InterPro" id="IPR025272">
    <property type="entry name" value="SocA_Panacea"/>
</dbReference>
<accession>A0A095AYU8</accession>
<dbReference type="AlphaFoldDB" id="A0A095AYU8"/>
<keyword evidence="3" id="KW-1185">Reference proteome</keyword>
<protein>
    <recommendedName>
        <fullName evidence="1">Antitoxin SocA-like Panacea domain-containing protein</fullName>
    </recommendedName>
</protein>
<sequence>MSQAPYDPRAVANKLLDMAALVMEKQATITPLALQKLLYFVHARYLATTGKPAVKGAFEAWQYGPVHPTVYKAFSDFGKSPITSRAKAQNLLTGEERELAAPEDWQLNRAIMSVLLNVGHLPAGRLVDLSHAENGPWHFIWEKVRKGEAVTRQIPDKVTQERGNRMFMIAPHEQSDSLDGEEVPPQY</sequence>
<evidence type="ECO:0000313" key="3">
    <source>
        <dbReference type="Proteomes" id="UP000029448"/>
    </source>
</evidence>
<evidence type="ECO:0000313" key="2">
    <source>
        <dbReference type="EMBL" id="KGB21918.1"/>
    </source>
</evidence>
<comment type="caution">
    <text evidence="2">The sequence shown here is derived from an EMBL/GenBank/DDBJ whole genome shotgun (WGS) entry which is preliminary data.</text>
</comment>
<evidence type="ECO:0000259" key="1">
    <source>
        <dbReference type="Pfam" id="PF13274"/>
    </source>
</evidence>
<dbReference type="Proteomes" id="UP000029448">
    <property type="component" value="Unassembled WGS sequence"/>
</dbReference>
<proteinExistence type="predicted"/>
<gene>
    <name evidence="2" type="ORF">AtDm6_2684</name>
</gene>
<dbReference type="PATRIC" id="fig|104102.7.peg.2648"/>
<name>A0A095AYU8_9PROT</name>
<dbReference type="NCBIfam" id="NF047745">
    <property type="entry name" value="SocA_antitoxin"/>
    <property type="match status" value="1"/>
</dbReference>
<dbReference type="GeneID" id="89479933"/>